<comment type="caution">
    <text evidence="2">The sequence shown here is derived from an EMBL/GenBank/DDBJ whole genome shotgun (WGS) entry which is preliminary data.</text>
</comment>
<name>A0ABT4LZ81_9BURK</name>
<dbReference type="Gene3D" id="1.25.40.10">
    <property type="entry name" value="Tetratricopeptide repeat domain"/>
    <property type="match status" value="2"/>
</dbReference>
<reference evidence="2" key="1">
    <citation type="submission" date="2022-12" db="EMBL/GenBank/DDBJ databases">
        <title>Bacterial isolates from different developmental stages of Nematostella vectensis.</title>
        <authorList>
            <person name="Fraune S."/>
        </authorList>
    </citation>
    <scope>NUCLEOTIDE SEQUENCE</scope>
    <source>
        <strain evidence="2">G21619-S1</strain>
    </source>
</reference>
<dbReference type="EMBL" id="JAPWHE010000001">
    <property type="protein sequence ID" value="MCZ4328368.1"/>
    <property type="molecule type" value="Genomic_DNA"/>
</dbReference>
<proteinExistence type="predicted"/>
<dbReference type="NCBIfam" id="TIGR03939">
    <property type="entry name" value="PGA_TPR_OMP"/>
    <property type="match status" value="1"/>
</dbReference>
<dbReference type="Proteomes" id="UP001068379">
    <property type="component" value="Unassembled WGS sequence"/>
</dbReference>
<keyword evidence="3" id="KW-1185">Reference proteome</keyword>
<dbReference type="InterPro" id="IPR011990">
    <property type="entry name" value="TPR-like_helical_dom_sf"/>
</dbReference>
<evidence type="ECO:0000313" key="3">
    <source>
        <dbReference type="Proteomes" id="UP001068379"/>
    </source>
</evidence>
<dbReference type="InterPro" id="IPR023870">
    <property type="entry name" value="PGA_export_porin_PgaA"/>
</dbReference>
<organism evidence="2 3">
    <name type="scientific">Castellaniella denitrificans</name>
    <dbReference type="NCBI Taxonomy" id="56119"/>
    <lineage>
        <taxon>Bacteria</taxon>
        <taxon>Pseudomonadati</taxon>
        <taxon>Pseudomonadota</taxon>
        <taxon>Betaproteobacteria</taxon>
        <taxon>Burkholderiales</taxon>
        <taxon>Alcaligenaceae</taxon>
        <taxon>Castellaniella</taxon>
    </lineage>
</organism>
<dbReference type="InterPro" id="IPR049003">
    <property type="entry name" value="PgaA_barrel"/>
</dbReference>
<dbReference type="Pfam" id="PF21197">
    <property type="entry name" value="PgaA_barrel"/>
    <property type="match status" value="1"/>
</dbReference>
<accession>A0ABT4LZ81</accession>
<gene>
    <name evidence="2" type="primary">pgaA</name>
    <name evidence="2" type="ORF">O4H32_00170</name>
</gene>
<dbReference type="SUPFAM" id="SSF48452">
    <property type="entry name" value="TPR-like"/>
    <property type="match status" value="2"/>
</dbReference>
<dbReference type="RefSeq" id="WP_269355593.1">
    <property type="nucleotide sequence ID" value="NZ_JAPWHE010000001.1"/>
</dbReference>
<evidence type="ECO:0000259" key="1">
    <source>
        <dbReference type="Pfam" id="PF21197"/>
    </source>
</evidence>
<evidence type="ECO:0000313" key="2">
    <source>
        <dbReference type="EMBL" id="MCZ4328368.1"/>
    </source>
</evidence>
<sequence>MLLALPATGEETNALLRAYEQAGSPATLPASRLEAVARAYRDARRWPVAIELFRQGERRFPGQATFAYGHVMTLADAGRPHEAIERGKSLVAGRPGDPDAHLALAYAYGRNAQPYAALEHASQAYSLAPGRLYVVRAYVLAQQDARLPQSALRLAAAHPGLLSPSQTRSLQADVAAELTRAASTDTRGEADRHVLADQALSQYDQLIPQWRALGPEARDDVRRAEADRLQALRARGRMRDLAAHYEAMRANGETVPDYALGEAAGAYLALRRPETAAPLFQQSLASTAAGLDAEARVSDRIGLYYALAESDQHAAANAGLDRTLAALPTWIMYKGDPMRRPNPAKLDAEQTRALGALYQGDTLKAQAALDRMVDEAPGNVGLRVARAEVWRARDLPRQAELDLKIAETQAPRSIEVETGQAETALALREWRQARLLRDDLMARIPEDQAVKRLDETWSAHQKAEWRTTASRGASTGGQVLGSRDASIDTVLYSPPLDDNWRVFAGTGYTEGRFDEGDGHYAWARAGLEWRGRDLTAQIEASGNRYGHGTRAGAAFSALMDLNDHWQAGIGGALLSRDTPLRALKHDITANTLNASLRWRGDERREWVLTLTPSFFSDGNRRLEASLSGRQRLYTAPRVQVDALLDLSASRNSAEDAPYFNPRSDLTLLPALRVTHTLYQRDETRWEQQFLLAAGAYAQQGYGTGGLYTIGYGQRYHHSRTFEVGFLASGTSRPYDGQRERSFNFLIDVTVRF</sequence>
<protein>
    <submittedName>
        <fullName evidence="2">Poly-beta-1,6 N-acetyl-D-glucosamine export porin PgaA</fullName>
    </submittedName>
</protein>
<feature type="domain" description="PgaA membrane beta barrel" evidence="1">
    <location>
        <begin position="460"/>
        <end position="752"/>
    </location>
</feature>